<evidence type="ECO:0000256" key="4">
    <source>
        <dbReference type="ARBA" id="ARBA00023163"/>
    </source>
</evidence>
<keyword evidence="9" id="KW-1185">Reference proteome</keyword>
<organism evidence="8 9">
    <name type="scientific">Capsicum baccatum</name>
    <name type="common">Peruvian pepper</name>
    <dbReference type="NCBI Taxonomy" id="33114"/>
    <lineage>
        <taxon>Eukaryota</taxon>
        <taxon>Viridiplantae</taxon>
        <taxon>Streptophyta</taxon>
        <taxon>Embryophyta</taxon>
        <taxon>Tracheophyta</taxon>
        <taxon>Spermatophyta</taxon>
        <taxon>Magnoliopsida</taxon>
        <taxon>eudicotyledons</taxon>
        <taxon>Gunneridae</taxon>
        <taxon>Pentapetalae</taxon>
        <taxon>asterids</taxon>
        <taxon>lamiids</taxon>
        <taxon>Solanales</taxon>
        <taxon>Solanaceae</taxon>
        <taxon>Solanoideae</taxon>
        <taxon>Capsiceae</taxon>
        <taxon>Capsicum</taxon>
    </lineage>
</organism>
<dbReference type="Proteomes" id="UP000224567">
    <property type="component" value="Unassembled WGS sequence"/>
</dbReference>
<dbReference type="EMBL" id="MLFT02000003">
    <property type="protein sequence ID" value="PHT51819.1"/>
    <property type="molecule type" value="Genomic_DNA"/>
</dbReference>
<reference evidence="8 9" key="1">
    <citation type="journal article" date="2017" name="Genome Biol.">
        <title>New reference genome sequences of hot pepper reveal the massive evolution of plant disease-resistance genes by retroduplication.</title>
        <authorList>
            <person name="Kim S."/>
            <person name="Park J."/>
            <person name="Yeom S.I."/>
            <person name="Kim Y.M."/>
            <person name="Seo E."/>
            <person name="Kim K.T."/>
            <person name="Kim M.S."/>
            <person name="Lee J.M."/>
            <person name="Cheong K."/>
            <person name="Shin H.S."/>
            <person name="Kim S.B."/>
            <person name="Han K."/>
            <person name="Lee J."/>
            <person name="Park M."/>
            <person name="Lee H.A."/>
            <person name="Lee H.Y."/>
            <person name="Lee Y."/>
            <person name="Oh S."/>
            <person name="Lee J.H."/>
            <person name="Choi E."/>
            <person name="Choi E."/>
            <person name="Lee S.E."/>
            <person name="Jeon J."/>
            <person name="Kim H."/>
            <person name="Choi G."/>
            <person name="Song H."/>
            <person name="Lee J."/>
            <person name="Lee S.C."/>
            <person name="Kwon J.K."/>
            <person name="Lee H.Y."/>
            <person name="Koo N."/>
            <person name="Hong Y."/>
            <person name="Kim R.W."/>
            <person name="Kang W.H."/>
            <person name="Huh J.H."/>
            <person name="Kang B.C."/>
            <person name="Yang T.J."/>
            <person name="Lee Y.H."/>
            <person name="Bennetzen J.L."/>
            <person name="Choi D."/>
        </authorList>
    </citation>
    <scope>NUCLEOTIDE SEQUENCE [LARGE SCALE GENOMIC DNA]</scope>
    <source>
        <strain evidence="9">cv. PBC81</strain>
    </source>
</reference>
<dbReference type="InterPro" id="IPR003441">
    <property type="entry name" value="NAC-dom"/>
</dbReference>
<name>A0A2G2X308_CAPBA</name>
<evidence type="ECO:0000256" key="3">
    <source>
        <dbReference type="ARBA" id="ARBA00023125"/>
    </source>
</evidence>
<evidence type="ECO:0000313" key="8">
    <source>
        <dbReference type="EMBL" id="PHT51819.1"/>
    </source>
</evidence>
<keyword evidence="4" id="KW-0804">Transcription</keyword>
<keyword evidence="5" id="KW-0539">Nucleus</keyword>
<feature type="region of interest" description="Disordered" evidence="6">
    <location>
        <begin position="167"/>
        <end position="193"/>
    </location>
</feature>
<dbReference type="AlphaFoldDB" id="A0A2G2X308"/>
<accession>A0A2G2X308</accession>
<evidence type="ECO:0000256" key="1">
    <source>
        <dbReference type="ARBA" id="ARBA00004123"/>
    </source>
</evidence>
<evidence type="ECO:0000256" key="2">
    <source>
        <dbReference type="ARBA" id="ARBA00023015"/>
    </source>
</evidence>
<dbReference type="PANTHER" id="PTHR31744">
    <property type="entry name" value="PROTEIN CUP-SHAPED COTYLEDON 2-RELATED"/>
    <property type="match status" value="1"/>
</dbReference>
<dbReference type="PANTHER" id="PTHR31744:SF233">
    <property type="entry name" value="NAC DOMAIN-CONTAINING PROTEIN 72-LIKE"/>
    <property type="match status" value="1"/>
</dbReference>
<proteinExistence type="predicted"/>
<gene>
    <name evidence="8" type="ORF">CQW23_06281</name>
</gene>
<dbReference type="GO" id="GO:0006355">
    <property type="term" value="P:regulation of DNA-templated transcription"/>
    <property type="evidence" value="ECO:0007669"/>
    <property type="project" value="InterPro"/>
</dbReference>
<comment type="subcellular location">
    <subcellularLocation>
        <location evidence="1">Nucleus</location>
    </subcellularLocation>
</comment>
<dbReference type="InterPro" id="IPR036093">
    <property type="entry name" value="NAC_dom_sf"/>
</dbReference>
<dbReference type="FunFam" id="2.170.150.80:FF:000008">
    <property type="entry name" value="NAC domain-containing protein 72-like"/>
    <property type="match status" value="1"/>
</dbReference>
<comment type="caution">
    <text evidence="8">The sequence shown here is derived from an EMBL/GenBank/DDBJ whole genome shotgun (WGS) entry which is preliminary data.</text>
</comment>
<dbReference type="PROSITE" id="PS51005">
    <property type="entry name" value="NAC"/>
    <property type="match status" value="1"/>
</dbReference>
<protein>
    <submittedName>
        <fullName evidence="8">NAC domain-containing protein 55</fullName>
    </submittedName>
</protein>
<evidence type="ECO:0000256" key="5">
    <source>
        <dbReference type="ARBA" id="ARBA00023242"/>
    </source>
</evidence>
<dbReference type="GO" id="GO:0003677">
    <property type="term" value="F:DNA binding"/>
    <property type="evidence" value="ECO:0007669"/>
    <property type="project" value="UniProtKB-KW"/>
</dbReference>
<evidence type="ECO:0000256" key="6">
    <source>
        <dbReference type="SAM" id="MobiDB-lite"/>
    </source>
</evidence>
<dbReference type="Gene3D" id="2.170.150.80">
    <property type="entry name" value="NAC domain"/>
    <property type="match status" value="1"/>
</dbReference>
<sequence length="350" mass="39562">MGVQEKDPLLQLSLPPGFRFYPTDEELLVQYLCKKVAGHNFPLQIIGEIDLYKFDPWVLPSKAMFGEKEWYFFSPRDRKYPNGSRPNRVAGSGYWKATGTDKVITSQGRKVGIKKALVFYVGKAPKGSKTNWIMHEYRLFETSRKNGSSKLDEWVLCRIYKKNSSGPKPLMPGLRSNEYSHAASSTTSSSSQFDDMLESLPEMDDRFSNLPRLSYLKTEKLNLERLDSANFDWAILAGLKPMPESGPANQAPGVHAQAQAQVNNLIHDSNNMNFLNDVNAPPTNIRGNTKVESINLDEEVESGIRNQRFDKSGYFQQNMNGLSQLYTNNVNVGQFGIQCPNQTLNLGFRQ</sequence>
<dbReference type="SUPFAM" id="SSF101941">
    <property type="entry name" value="NAC domain"/>
    <property type="match status" value="1"/>
</dbReference>
<dbReference type="GO" id="GO:0005634">
    <property type="term" value="C:nucleus"/>
    <property type="evidence" value="ECO:0007669"/>
    <property type="project" value="UniProtKB-SubCell"/>
</dbReference>
<dbReference type="STRING" id="33114.A0A2G2X308"/>
<dbReference type="Pfam" id="PF02365">
    <property type="entry name" value="NAM"/>
    <property type="match status" value="1"/>
</dbReference>
<evidence type="ECO:0000313" key="9">
    <source>
        <dbReference type="Proteomes" id="UP000224567"/>
    </source>
</evidence>
<evidence type="ECO:0000259" key="7">
    <source>
        <dbReference type="PROSITE" id="PS51005"/>
    </source>
</evidence>
<reference evidence="9" key="2">
    <citation type="journal article" date="2017" name="J. Anim. Genet.">
        <title>Multiple reference genome sequences of hot pepper reveal the massive evolution of plant disease resistance genes by retroduplication.</title>
        <authorList>
            <person name="Kim S."/>
            <person name="Park J."/>
            <person name="Yeom S.-I."/>
            <person name="Kim Y.-M."/>
            <person name="Seo E."/>
            <person name="Kim K.-T."/>
            <person name="Kim M.-S."/>
            <person name="Lee J.M."/>
            <person name="Cheong K."/>
            <person name="Shin H.-S."/>
            <person name="Kim S.-B."/>
            <person name="Han K."/>
            <person name="Lee J."/>
            <person name="Park M."/>
            <person name="Lee H.-A."/>
            <person name="Lee H.-Y."/>
            <person name="Lee Y."/>
            <person name="Oh S."/>
            <person name="Lee J.H."/>
            <person name="Choi E."/>
            <person name="Choi E."/>
            <person name="Lee S.E."/>
            <person name="Jeon J."/>
            <person name="Kim H."/>
            <person name="Choi G."/>
            <person name="Song H."/>
            <person name="Lee J."/>
            <person name="Lee S.-C."/>
            <person name="Kwon J.-K."/>
            <person name="Lee H.-Y."/>
            <person name="Koo N."/>
            <person name="Hong Y."/>
            <person name="Kim R.W."/>
            <person name="Kang W.-H."/>
            <person name="Huh J.H."/>
            <person name="Kang B.-C."/>
            <person name="Yang T.-J."/>
            <person name="Lee Y.-H."/>
            <person name="Bennetzen J.L."/>
            <person name="Choi D."/>
        </authorList>
    </citation>
    <scope>NUCLEOTIDE SEQUENCE [LARGE SCALE GENOMIC DNA]</scope>
    <source>
        <strain evidence="9">cv. PBC81</strain>
    </source>
</reference>
<keyword evidence="2" id="KW-0805">Transcription regulation</keyword>
<dbReference type="OrthoDB" id="1921961at2759"/>
<keyword evidence="3" id="KW-0238">DNA-binding</keyword>
<feature type="compositionally biased region" description="Low complexity" evidence="6">
    <location>
        <begin position="180"/>
        <end position="191"/>
    </location>
</feature>
<feature type="domain" description="NAC" evidence="7">
    <location>
        <begin position="14"/>
        <end position="162"/>
    </location>
</feature>